<evidence type="ECO:0000259" key="5">
    <source>
        <dbReference type="PROSITE" id="PS50893"/>
    </source>
</evidence>
<dbReference type="GO" id="GO:0055085">
    <property type="term" value="P:transmembrane transport"/>
    <property type="evidence" value="ECO:0007669"/>
    <property type="project" value="UniProtKB-ARBA"/>
</dbReference>
<keyword evidence="2" id="KW-0813">Transport</keyword>
<sequence length="274" mass="29646">MSGSDIFLAVRDIWKTYAVPHGGGSRPVLQGLDFCLERGEMAGLVGESGSGKSTLARLLLGLERPDRGIVLLEGQPLRQWRARGGRLSVVFQDYVTSVDPGFTLAEAVDEGLGPGCRLSRRERRREVDRLLERVGLSPSLSGRLPHELSGGQVQRACIARALAARPSFLVLDEAVSSLDVPVQVQILELLRDIRSDTTCLFITHDLQAATLVCDSLLVLDQGRCAEHLPVSQLGSARSPRLRRMLETVVPFRSAWDGSCDEAAGTGRAPGATKV</sequence>
<evidence type="ECO:0000256" key="1">
    <source>
        <dbReference type="ARBA" id="ARBA00005417"/>
    </source>
</evidence>
<gene>
    <name evidence="6" type="ORF">HF854_10445</name>
</gene>
<dbReference type="InterPro" id="IPR003593">
    <property type="entry name" value="AAA+_ATPase"/>
</dbReference>
<evidence type="ECO:0000256" key="2">
    <source>
        <dbReference type="ARBA" id="ARBA00022448"/>
    </source>
</evidence>
<accession>A0A848CHE4</accession>
<dbReference type="PANTHER" id="PTHR43776:SF7">
    <property type="entry name" value="D,D-DIPEPTIDE TRANSPORT ATP-BINDING PROTEIN DDPF-RELATED"/>
    <property type="match status" value="1"/>
</dbReference>
<dbReference type="EMBL" id="JABAFY010000050">
    <property type="protein sequence ID" value="NME52924.1"/>
    <property type="molecule type" value="Genomic_DNA"/>
</dbReference>
<dbReference type="SMART" id="SM00382">
    <property type="entry name" value="AAA"/>
    <property type="match status" value="1"/>
</dbReference>
<name>A0A848CHE4_9BACT</name>
<keyword evidence="4 6" id="KW-0067">ATP-binding</keyword>
<reference evidence="6 7" key="1">
    <citation type="submission" date="2020-04" db="EMBL/GenBank/DDBJ databases">
        <authorList>
            <person name="Hitch T.C.A."/>
            <person name="Wylensek D."/>
            <person name="Clavel T."/>
        </authorList>
    </citation>
    <scope>NUCLEOTIDE SEQUENCE [LARGE SCALE GENOMIC DNA]</scope>
    <source>
        <strain evidence="6 7">PG-251-APC-1</strain>
    </source>
</reference>
<organism evidence="6 7">
    <name type="scientific">Desulfovibrio piger</name>
    <dbReference type="NCBI Taxonomy" id="901"/>
    <lineage>
        <taxon>Bacteria</taxon>
        <taxon>Pseudomonadati</taxon>
        <taxon>Thermodesulfobacteriota</taxon>
        <taxon>Desulfovibrionia</taxon>
        <taxon>Desulfovibrionales</taxon>
        <taxon>Desulfovibrionaceae</taxon>
        <taxon>Desulfovibrio</taxon>
    </lineage>
</organism>
<dbReference type="AlphaFoldDB" id="A0A848CHE4"/>
<dbReference type="InterPro" id="IPR003439">
    <property type="entry name" value="ABC_transporter-like_ATP-bd"/>
</dbReference>
<evidence type="ECO:0000256" key="4">
    <source>
        <dbReference type="ARBA" id="ARBA00022840"/>
    </source>
</evidence>
<feature type="domain" description="ABC transporter" evidence="5">
    <location>
        <begin position="8"/>
        <end position="246"/>
    </location>
</feature>
<evidence type="ECO:0000313" key="6">
    <source>
        <dbReference type="EMBL" id="NME52924.1"/>
    </source>
</evidence>
<dbReference type="SUPFAM" id="SSF52540">
    <property type="entry name" value="P-loop containing nucleoside triphosphate hydrolases"/>
    <property type="match status" value="1"/>
</dbReference>
<evidence type="ECO:0000256" key="3">
    <source>
        <dbReference type="ARBA" id="ARBA00022741"/>
    </source>
</evidence>
<dbReference type="RefSeq" id="WP_168936225.1">
    <property type="nucleotide sequence ID" value="NZ_CAMDEI010000096.1"/>
</dbReference>
<dbReference type="Proteomes" id="UP000522333">
    <property type="component" value="Unassembled WGS sequence"/>
</dbReference>
<dbReference type="PROSITE" id="PS50893">
    <property type="entry name" value="ABC_TRANSPORTER_2"/>
    <property type="match status" value="1"/>
</dbReference>
<evidence type="ECO:0000313" key="7">
    <source>
        <dbReference type="Proteomes" id="UP000522333"/>
    </source>
</evidence>
<comment type="similarity">
    <text evidence="1">Belongs to the ABC transporter superfamily.</text>
</comment>
<protein>
    <submittedName>
        <fullName evidence="6">ABC transporter ATP-binding protein</fullName>
    </submittedName>
</protein>
<keyword evidence="3" id="KW-0547">Nucleotide-binding</keyword>
<comment type="caution">
    <text evidence="6">The sequence shown here is derived from an EMBL/GenBank/DDBJ whole genome shotgun (WGS) entry which is preliminary data.</text>
</comment>
<dbReference type="PANTHER" id="PTHR43776">
    <property type="entry name" value="TRANSPORT ATP-BINDING PROTEIN"/>
    <property type="match status" value="1"/>
</dbReference>
<dbReference type="InterPro" id="IPR027417">
    <property type="entry name" value="P-loop_NTPase"/>
</dbReference>
<dbReference type="Gene3D" id="3.40.50.300">
    <property type="entry name" value="P-loop containing nucleotide triphosphate hydrolases"/>
    <property type="match status" value="1"/>
</dbReference>
<dbReference type="GO" id="GO:0016887">
    <property type="term" value="F:ATP hydrolysis activity"/>
    <property type="evidence" value="ECO:0007669"/>
    <property type="project" value="InterPro"/>
</dbReference>
<proteinExistence type="inferred from homology"/>
<dbReference type="GO" id="GO:0005524">
    <property type="term" value="F:ATP binding"/>
    <property type="evidence" value="ECO:0007669"/>
    <property type="project" value="UniProtKB-KW"/>
</dbReference>
<dbReference type="InterPro" id="IPR050319">
    <property type="entry name" value="ABC_transp_ATP-bind"/>
</dbReference>
<dbReference type="Pfam" id="PF00005">
    <property type="entry name" value="ABC_tran"/>
    <property type="match status" value="1"/>
</dbReference>
<dbReference type="CDD" id="cd03257">
    <property type="entry name" value="ABC_NikE_OppD_transporters"/>
    <property type="match status" value="1"/>
</dbReference>